<keyword evidence="13" id="KW-0396">Initiation factor</keyword>
<evidence type="ECO:0000313" key="14">
    <source>
        <dbReference type="Proteomes" id="UP000008383"/>
    </source>
</evidence>
<dbReference type="Pfam" id="PF11781">
    <property type="entry name" value="Zn_ribbon_RRN7"/>
    <property type="match status" value="1"/>
</dbReference>
<evidence type="ECO:0000313" key="13">
    <source>
        <dbReference type="EMBL" id="EFE40191.1"/>
    </source>
</evidence>
<dbReference type="HOGENOM" id="CLU_016553_2_1_1"/>
<evidence type="ECO:0000256" key="3">
    <source>
        <dbReference type="ARBA" id="ARBA00022723"/>
    </source>
</evidence>
<evidence type="ECO:0000256" key="6">
    <source>
        <dbReference type="ARBA" id="ARBA00023015"/>
    </source>
</evidence>
<evidence type="ECO:0000256" key="5">
    <source>
        <dbReference type="ARBA" id="ARBA00022833"/>
    </source>
</evidence>
<evidence type="ECO:0000256" key="9">
    <source>
        <dbReference type="ARBA" id="ARBA00023242"/>
    </source>
</evidence>
<dbReference type="InterPro" id="IPR048540">
    <property type="entry name" value="Rrn7_cyclin_N"/>
</dbReference>
<dbReference type="GO" id="GO:0008270">
    <property type="term" value="F:zinc ion binding"/>
    <property type="evidence" value="ECO:0007669"/>
    <property type="project" value="UniProtKB-KW"/>
</dbReference>
<feature type="domain" description="RRN7-type" evidence="10">
    <location>
        <begin position="6"/>
        <end position="35"/>
    </location>
</feature>
<keyword evidence="9" id="KW-0539">Nucleus</keyword>
<keyword evidence="6" id="KW-0805">Transcription regulation</keyword>
<keyword evidence="4" id="KW-0863">Zinc-finger</keyword>
<dbReference type="PANTHER" id="PTHR31576">
    <property type="entry name" value="TATA BOX-BINDING PROTEIN-ASSOCIATED FACTOR RNA POLYMERASE I SUBUNIT B"/>
    <property type="match status" value="1"/>
</dbReference>
<dbReference type="GO" id="GO:0070860">
    <property type="term" value="C:RNA polymerase I core factor complex"/>
    <property type="evidence" value="ECO:0007669"/>
    <property type="project" value="InterPro"/>
</dbReference>
<dbReference type="Pfam" id="PF20645">
    <property type="entry name" value="Rrn7_cyclin_C"/>
    <property type="match status" value="1"/>
</dbReference>
<evidence type="ECO:0000256" key="7">
    <source>
        <dbReference type="ARBA" id="ARBA00023125"/>
    </source>
</evidence>
<dbReference type="Proteomes" id="UP000008383">
    <property type="component" value="Unassembled WGS sequence"/>
</dbReference>
<dbReference type="InterPro" id="IPR033599">
    <property type="entry name" value="TAF1B/Rrn7"/>
</dbReference>
<feature type="domain" description="Rrn7/TAF1B C-terminal cyclin" evidence="12">
    <location>
        <begin position="214"/>
        <end position="380"/>
    </location>
</feature>
<dbReference type="OrthoDB" id="428577at2759"/>
<sequence length="507" mass="58205">MAESVRGTCGQEGCRETRYYIENGLWFCRQGHQQQGQEVVVDDENFGGHGRTARRKKVQAERRSKSKTCKTYIQTVGLTTPANAHLLKLIMGVMHSSCSWKPISFCCGNNVTLWFMSRGFPQNSSSQTGVSSELDKEEYQYHKRKLSTSPRVIDSLALCYLGTLLLRLPVSIGYMQEWVAEDEIPFMRPLRFIPSDMKDRLPAIYHIAFDTKNLPVGDQIHRAVADLIVLYHRDFSIEFPAINSSLLLLSYVKQLALPIEVYSAVKQLMKSVEFTYTFPKEITRRFHRIYLPEVQLMCLVIVATKLLFPFDNVKRYPRTLNDPSVQVIDWEKWAEAQSTFDRRGISQGFLTNGAAMQATEMDAMEMTQQQLDEYMDWYDRLFVADKGAKASNPFAEMFPTTRAADTETDHQARQTDDEAVVEKLQAVLSSLRVRRVVTEEEASRLMRPVPRPGCDYLRFRYEYQLPDIARNFYDTAAKTIGVSLETLVLAVYQTEGRIHVPKGKSQR</sequence>
<evidence type="ECO:0000259" key="10">
    <source>
        <dbReference type="Pfam" id="PF11781"/>
    </source>
</evidence>
<dbReference type="InterPro" id="IPR021752">
    <property type="entry name" value="TF_Rrn7_Zf"/>
</dbReference>
<dbReference type="KEGG" id="tve:TRV_05085"/>
<keyword evidence="13" id="KW-0648">Protein biosynthesis</keyword>
<evidence type="ECO:0000256" key="4">
    <source>
        <dbReference type="ARBA" id="ARBA00022771"/>
    </source>
</evidence>
<protein>
    <submittedName>
        <fullName evidence="13">RNA polymerase I specific transcription initiation factor Rrn7, putative</fullName>
    </submittedName>
</protein>
<keyword evidence="8" id="KW-0804">Transcription</keyword>
<keyword evidence="7" id="KW-0238">DNA-binding</keyword>
<dbReference type="GO" id="GO:0042790">
    <property type="term" value="P:nucleolar large rRNA transcription by RNA polymerase I"/>
    <property type="evidence" value="ECO:0007669"/>
    <property type="project" value="TreeGrafter"/>
</dbReference>
<dbReference type="PANTHER" id="PTHR31576:SF2">
    <property type="entry name" value="TATA BOX-BINDING PROTEIN-ASSOCIATED FACTOR RNA POLYMERASE I SUBUNIT B"/>
    <property type="match status" value="1"/>
</dbReference>
<dbReference type="Pfam" id="PF20644">
    <property type="entry name" value="Rrn7_cyclin_N"/>
    <property type="match status" value="1"/>
</dbReference>
<comment type="caution">
    <text evidence="13">The sequence shown here is derived from an EMBL/GenBank/DDBJ whole genome shotgun (WGS) entry which is preliminary data.</text>
</comment>
<dbReference type="EMBL" id="ACYE01000258">
    <property type="protein sequence ID" value="EFE40191.1"/>
    <property type="molecule type" value="Genomic_DNA"/>
</dbReference>
<dbReference type="InterPro" id="IPR048538">
    <property type="entry name" value="Rrn7_cyclin_C"/>
</dbReference>
<proteinExistence type="inferred from homology"/>
<organism evidence="13 14">
    <name type="scientific">Trichophyton verrucosum (strain HKI 0517)</name>
    <dbReference type="NCBI Taxonomy" id="663202"/>
    <lineage>
        <taxon>Eukaryota</taxon>
        <taxon>Fungi</taxon>
        <taxon>Dikarya</taxon>
        <taxon>Ascomycota</taxon>
        <taxon>Pezizomycotina</taxon>
        <taxon>Eurotiomycetes</taxon>
        <taxon>Eurotiomycetidae</taxon>
        <taxon>Onygenales</taxon>
        <taxon>Arthrodermataceae</taxon>
        <taxon>Trichophyton</taxon>
    </lineage>
</organism>
<reference evidence="14" key="1">
    <citation type="journal article" date="2011" name="Genome Biol.">
        <title>Comparative and functional genomics provide insights into the pathogenicity of dermatophytic fungi.</title>
        <authorList>
            <person name="Burmester A."/>
            <person name="Shelest E."/>
            <person name="Gloeckner G."/>
            <person name="Heddergott C."/>
            <person name="Schindler S."/>
            <person name="Staib P."/>
            <person name="Heidel A."/>
            <person name="Felder M."/>
            <person name="Petzold A."/>
            <person name="Szafranski K."/>
            <person name="Feuermann M."/>
            <person name="Pedruzzi I."/>
            <person name="Priebe S."/>
            <person name="Groth M."/>
            <person name="Winkler R."/>
            <person name="Li W."/>
            <person name="Kniemeyer O."/>
            <person name="Schroeckh V."/>
            <person name="Hertweck C."/>
            <person name="Hube B."/>
            <person name="White T.C."/>
            <person name="Platzer M."/>
            <person name="Guthke R."/>
            <person name="Heitman J."/>
            <person name="Woestemeyer J."/>
            <person name="Zipfel P.F."/>
            <person name="Monod M."/>
            <person name="Brakhage A.A."/>
        </authorList>
    </citation>
    <scope>NUCLEOTIDE SEQUENCE [LARGE SCALE GENOMIC DNA]</scope>
    <source>
        <strain evidence="14">HKI 0517</strain>
    </source>
</reference>
<evidence type="ECO:0000259" key="12">
    <source>
        <dbReference type="Pfam" id="PF20645"/>
    </source>
</evidence>
<gene>
    <name evidence="13" type="ORF">TRV_05085</name>
</gene>
<dbReference type="GO" id="GO:0003743">
    <property type="term" value="F:translation initiation factor activity"/>
    <property type="evidence" value="ECO:0007669"/>
    <property type="project" value="UniProtKB-KW"/>
</dbReference>
<evidence type="ECO:0000256" key="2">
    <source>
        <dbReference type="ARBA" id="ARBA00006899"/>
    </source>
</evidence>
<feature type="domain" description="Rrn7/TAF1B N-terminal cyclin" evidence="11">
    <location>
        <begin position="122"/>
        <end position="195"/>
    </location>
</feature>
<name>D4DD78_TRIVH</name>
<dbReference type="GeneID" id="9577560"/>
<comment type="similarity">
    <text evidence="2">Belongs to the RRN7/TAF1B family.</text>
</comment>
<dbReference type="GO" id="GO:0001164">
    <property type="term" value="F:RNA polymerase I core promoter sequence-specific DNA binding"/>
    <property type="evidence" value="ECO:0007669"/>
    <property type="project" value="InterPro"/>
</dbReference>
<keyword evidence="14" id="KW-1185">Reference proteome</keyword>
<dbReference type="RefSeq" id="XP_003020809.1">
    <property type="nucleotide sequence ID" value="XM_003020763.1"/>
</dbReference>
<evidence type="ECO:0000256" key="8">
    <source>
        <dbReference type="ARBA" id="ARBA00023163"/>
    </source>
</evidence>
<dbReference type="AlphaFoldDB" id="D4DD78"/>
<evidence type="ECO:0000259" key="11">
    <source>
        <dbReference type="Pfam" id="PF20644"/>
    </source>
</evidence>
<evidence type="ECO:0000256" key="1">
    <source>
        <dbReference type="ARBA" id="ARBA00004604"/>
    </source>
</evidence>
<comment type="subcellular location">
    <subcellularLocation>
        <location evidence="1">Nucleus</location>
        <location evidence="1">Nucleolus</location>
    </subcellularLocation>
</comment>
<keyword evidence="5" id="KW-0862">Zinc</keyword>
<accession>D4DD78</accession>
<keyword evidence="3" id="KW-0479">Metal-binding</keyword>